<dbReference type="OrthoDB" id="9775513at2"/>
<evidence type="ECO:0000256" key="2">
    <source>
        <dbReference type="ARBA" id="ARBA00009477"/>
    </source>
</evidence>
<keyword evidence="11" id="KW-1185">Reference proteome</keyword>
<protein>
    <submittedName>
        <fullName evidence="10">HlyD family efflux transporter periplasmic adaptor subunit</fullName>
    </submittedName>
</protein>
<dbReference type="InterPro" id="IPR058982">
    <property type="entry name" value="Beta-barrel_AprE"/>
</dbReference>
<feature type="domain" description="AprE-like beta-barrel" evidence="9">
    <location>
        <begin position="292"/>
        <end position="388"/>
    </location>
</feature>
<dbReference type="SUPFAM" id="SSF51230">
    <property type="entry name" value="Single hybrid motif"/>
    <property type="match status" value="1"/>
</dbReference>
<evidence type="ECO:0000256" key="7">
    <source>
        <dbReference type="SAM" id="Phobius"/>
    </source>
</evidence>
<gene>
    <name evidence="10" type="ORF">FEM41_01090</name>
</gene>
<dbReference type="Gene3D" id="2.40.30.170">
    <property type="match status" value="1"/>
</dbReference>
<dbReference type="InterPro" id="IPR011053">
    <property type="entry name" value="Single_hybrid_motif"/>
</dbReference>
<evidence type="ECO:0000313" key="11">
    <source>
        <dbReference type="Proteomes" id="UP000302163"/>
    </source>
</evidence>
<accession>A0A4P8YF17</accession>
<dbReference type="Gene3D" id="2.40.50.100">
    <property type="match status" value="1"/>
</dbReference>
<dbReference type="EMBL" id="CP040428">
    <property type="protein sequence ID" value="QCT18336.1"/>
    <property type="molecule type" value="Genomic_DNA"/>
</dbReference>
<organism evidence="10 11">
    <name type="scientific">Jejubacter calystegiae</name>
    <dbReference type="NCBI Taxonomy" id="2579935"/>
    <lineage>
        <taxon>Bacteria</taxon>
        <taxon>Pseudomonadati</taxon>
        <taxon>Pseudomonadota</taxon>
        <taxon>Gammaproteobacteria</taxon>
        <taxon>Enterobacterales</taxon>
        <taxon>Enterobacteriaceae</taxon>
        <taxon>Jejubacter</taxon>
    </lineage>
</organism>
<evidence type="ECO:0000256" key="3">
    <source>
        <dbReference type="ARBA" id="ARBA00022448"/>
    </source>
</evidence>
<comment type="subcellular location">
    <subcellularLocation>
        <location evidence="1">Membrane</location>
        <topology evidence="1">Single-pass membrane protein</topology>
    </subcellularLocation>
</comment>
<dbReference type="Pfam" id="PF26002">
    <property type="entry name" value="Beta-barrel_AprE"/>
    <property type="match status" value="1"/>
</dbReference>
<evidence type="ECO:0000256" key="4">
    <source>
        <dbReference type="ARBA" id="ARBA00022692"/>
    </source>
</evidence>
<evidence type="ECO:0000256" key="1">
    <source>
        <dbReference type="ARBA" id="ARBA00004167"/>
    </source>
</evidence>
<dbReference type="PANTHER" id="PTHR30386">
    <property type="entry name" value="MEMBRANE FUSION SUBUNIT OF EMRAB-TOLC MULTIDRUG EFFLUX PUMP"/>
    <property type="match status" value="1"/>
</dbReference>
<dbReference type="RefSeq" id="WP_138093565.1">
    <property type="nucleotide sequence ID" value="NZ_CP040428.1"/>
</dbReference>
<dbReference type="InterPro" id="IPR058625">
    <property type="entry name" value="MdtA-like_BSH"/>
</dbReference>
<sequence>MHNKITPQTRLQATDMQFLDDLHSAIIMQKTPKSSLVLWLMLVIVITILCWAHFAIVEEITKGDAKVIPASHEQVIESFEDGTLEKLFVKEGDLVDKGQPLIKLDTTRAEASYQEELSKVYGLKGAISRARAEAYDLPLEFPAEIKNFHTIVQDETKAWHTRRKLLNESINALSHNLRLAEKEVSLSDPLAKQGLISDMEILRLRRQANDFRLQIADRINKYHSDANSELTRLESELAQAEARLIGRKDVIKQSLITAPVRGTINSINATTIDGVISRGKQLMSLIPSEDNLLLETKIKPSEVAFLRPGLPATVKISAYDFSIYGGLDGIVESISPDTIIDEAKARSGREDSTYYRVYIRTYGSNLKVKGKEFPIIPGMTANVEIKIGEKTILSYLLKPVLKAREAFRER</sequence>
<evidence type="ECO:0000256" key="6">
    <source>
        <dbReference type="ARBA" id="ARBA00023136"/>
    </source>
</evidence>
<dbReference type="InterPro" id="IPR050739">
    <property type="entry name" value="MFP"/>
</dbReference>
<evidence type="ECO:0000313" key="10">
    <source>
        <dbReference type="EMBL" id="QCT18336.1"/>
    </source>
</evidence>
<proteinExistence type="inferred from homology"/>
<evidence type="ECO:0000256" key="5">
    <source>
        <dbReference type="ARBA" id="ARBA00022989"/>
    </source>
</evidence>
<keyword evidence="5 7" id="KW-1133">Transmembrane helix</keyword>
<keyword evidence="3" id="KW-0813">Transport</keyword>
<dbReference type="GO" id="GO:0016020">
    <property type="term" value="C:membrane"/>
    <property type="evidence" value="ECO:0007669"/>
    <property type="project" value="UniProtKB-SubCell"/>
</dbReference>
<dbReference type="KEGG" id="izh:FEM41_01090"/>
<keyword evidence="6 7" id="KW-0472">Membrane</keyword>
<name>A0A4P8YF17_9ENTR</name>
<dbReference type="PRINTS" id="PR01490">
    <property type="entry name" value="RTXTOXIND"/>
</dbReference>
<reference evidence="10 11" key="1">
    <citation type="submission" date="2019-05" db="EMBL/GenBank/DDBJ databases">
        <title>Complete genome sequence of Izhakiella calystegiae KSNA2, an endophyte isolated from beach morning glory (Calystegia soldanella).</title>
        <authorList>
            <person name="Jiang L."/>
            <person name="Jeong J.C."/>
            <person name="Kim C.Y."/>
            <person name="Kim D.H."/>
            <person name="Kim S.W."/>
            <person name="Lee j."/>
        </authorList>
    </citation>
    <scope>NUCLEOTIDE SEQUENCE [LARGE SCALE GENOMIC DNA]</scope>
    <source>
        <strain evidence="10 11">KSNA2</strain>
    </source>
</reference>
<feature type="transmembrane region" description="Helical" evidence="7">
    <location>
        <begin position="36"/>
        <end position="56"/>
    </location>
</feature>
<dbReference type="GO" id="GO:0009306">
    <property type="term" value="P:protein secretion"/>
    <property type="evidence" value="ECO:0007669"/>
    <property type="project" value="InterPro"/>
</dbReference>
<evidence type="ECO:0000259" key="9">
    <source>
        <dbReference type="Pfam" id="PF26002"/>
    </source>
</evidence>
<keyword evidence="4 7" id="KW-0812">Transmembrane</keyword>
<dbReference type="PROSITE" id="PS00543">
    <property type="entry name" value="HLYD_FAMILY"/>
    <property type="match status" value="1"/>
</dbReference>
<dbReference type="AlphaFoldDB" id="A0A4P8YF17"/>
<dbReference type="Proteomes" id="UP000302163">
    <property type="component" value="Chromosome"/>
</dbReference>
<dbReference type="Pfam" id="PF25917">
    <property type="entry name" value="BSH_RND"/>
    <property type="match status" value="1"/>
</dbReference>
<dbReference type="InterPro" id="IPR006144">
    <property type="entry name" value="Secretion_HlyD_CS"/>
</dbReference>
<dbReference type="PANTHER" id="PTHR30386:SF26">
    <property type="entry name" value="TRANSPORT PROTEIN COMB"/>
    <property type="match status" value="1"/>
</dbReference>
<evidence type="ECO:0000259" key="8">
    <source>
        <dbReference type="Pfam" id="PF25917"/>
    </source>
</evidence>
<feature type="domain" description="Multidrug resistance protein MdtA-like barrel-sandwich hybrid" evidence="8">
    <location>
        <begin position="81"/>
        <end position="281"/>
    </location>
</feature>
<comment type="similarity">
    <text evidence="2">Belongs to the membrane fusion protein (MFP) (TC 8.A.1) family.</text>
</comment>